<keyword evidence="3" id="KW-0235">DNA replication</keyword>
<keyword evidence="2" id="KW-0678">Repressor</keyword>
<dbReference type="RefSeq" id="WP_023920595.1">
    <property type="nucleotide sequence ID" value="NZ_CAKMWK010000001.1"/>
</dbReference>
<dbReference type="InterPro" id="IPR015927">
    <property type="entry name" value="Peptidase_S24_S26A/B/C"/>
</dbReference>
<keyword evidence="11" id="KW-0742">SOS response</keyword>
<dbReference type="GO" id="GO:0009432">
    <property type="term" value="P:SOS response"/>
    <property type="evidence" value="ECO:0007669"/>
    <property type="project" value="UniProtKB-KW"/>
</dbReference>
<sequence>MRSKSPELMSEIKKYIEDYYLQNRQSPSTTKIAEAVGIARGTAYKYLVEMAEKNMIEYDGQEIRTNVTRKYSGEQTQTPIVGSIPCGSPQYEEENIEEYVSLPTAIFGKGDFFILRASGQSMIEAGIDDGDLVVVKKQVEAKEGDIVVALVDNQNTLKRYFRDDENKKIILHPENKKMKDIIVDGCCIQGVACHIIKELYPLCCRPFYEVT</sequence>
<protein>
    <submittedName>
        <fullName evidence="13">Repressor LexA</fullName>
        <ecNumber evidence="13">3.4.21.88</ecNumber>
    </submittedName>
</protein>
<dbReference type="InterPro" id="IPR036388">
    <property type="entry name" value="WH-like_DNA-bd_sf"/>
</dbReference>
<dbReference type="GO" id="GO:0003677">
    <property type="term" value="F:DNA binding"/>
    <property type="evidence" value="ECO:0007669"/>
    <property type="project" value="UniProtKB-KW"/>
</dbReference>
<gene>
    <name evidence="13" type="primary">lexA</name>
    <name evidence="13" type="ORF">DXD17_11290</name>
</gene>
<dbReference type="CDD" id="cd06529">
    <property type="entry name" value="S24_LexA-like"/>
    <property type="match status" value="1"/>
</dbReference>
<dbReference type="SUPFAM" id="SSF51306">
    <property type="entry name" value="LexA/Signal peptidase"/>
    <property type="match status" value="1"/>
</dbReference>
<dbReference type="InterPro" id="IPR036390">
    <property type="entry name" value="WH_DNA-bd_sf"/>
</dbReference>
<organism evidence="13 14">
    <name type="scientific">[Ruminococcus] lactaris</name>
    <dbReference type="NCBI Taxonomy" id="46228"/>
    <lineage>
        <taxon>Bacteria</taxon>
        <taxon>Bacillati</taxon>
        <taxon>Bacillota</taxon>
        <taxon>Clostridia</taxon>
        <taxon>Lachnospirales</taxon>
        <taxon>Lachnospiraceae</taxon>
        <taxon>Mediterraneibacter</taxon>
    </lineage>
</organism>
<dbReference type="PANTHER" id="PTHR33516">
    <property type="entry name" value="LEXA REPRESSOR"/>
    <property type="match status" value="1"/>
</dbReference>
<comment type="caution">
    <text evidence="13">The sequence shown here is derived from an EMBL/GenBank/DDBJ whole genome shotgun (WGS) entry which is preliminary data.</text>
</comment>
<evidence type="ECO:0000256" key="5">
    <source>
        <dbReference type="ARBA" id="ARBA00022801"/>
    </source>
</evidence>
<evidence type="ECO:0000256" key="8">
    <source>
        <dbReference type="ARBA" id="ARBA00023125"/>
    </source>
</evidence>
<evidence type="ECO:0000256" key="4">
    <source>
        <dbReference type="ARBA" id="ARBA00022763"/>
    </source>
</evidence>
<dbReference type="GO" id="GO:0004252">
    <property type="term" value="F:serine-type endopeptidase activity"/>
    <property type="evidence" value="ECO:0007669"/>
    <property type="project" value="UniProtKB-EC"/>
</dbReference>
<evidence type="ECO:0000313" key="13">
    <source>
        <dbReference type="EMBL" id="RGK37919.1"/>
    </source>
</evidence>
<dbReference type="EC" id="3.4.21.88" evidence="13"/>
<reference evidence="13 14" key="1">
    <citation type="submission" date="2018-08" db="EMBL/GenBank/DDBJ databases">
        <title>A genome reference for cultivated species of the human gut microbiota.</title>
        <authorList>
            <person name="Zou Y."/>
            <person name="Xue W."/>
            <person name="Luo G."/>
        </authorList>
    </citation>
    <scope>NUCLEOTIDE SEQUENCE [LARGE SCALE GENOMIC DNA]</scope>
    <source>
        <strain evidence="13 14">TF11-7</strain>
    </source>
</reference>
<dbReference type="NCBIfam" id="TIGR00498">
    <property type="entry name" value="lexA"/>
    <property type="match status" value="1"/>
</dbReference>
<dbReference type="Gene3D" id="2.10.109.10">
    <property type="entry name" value="Umud Fragment, subunit A"/>
    <property type="match status" value="1"/>
</dbReference>
<dbReference type="GO" id="GO:0045892">
    <property type="term" value="P:negative regulation of DNA-templated transcription"/>
    <property type="evidence" value="ECO:0007669"/>
    <property type="project" value="InterPro"/>
</dbReference>
<dbReference type="InterPro" id="IPR039418">
    <property type="entry name" value="LexA-like"/>
</dbReference>
<dbReference type="AlphaFoldDB" id="A0A3E4LK73"/>
<dbReference type="Proteomes" id="UP000260793">
    <property type="component" value="Unassembled WGS sequence"/>
</dbReference>
<keyword evidence="4" id="KW-0227">DNA damage</keyword>
<evidence type="ECO:0000256" key="6">
    <source>
        <dbReference type="ARBA" id="ARBA00022813"/>
    </source>
</evidence>
<keyword evidence="10" id="KW-0234">DNA repair</keyword>
<keyword evidence="6 12" id="KW-0068">Autocatalytic cleavage</keyword>
<dbReference type="GO" id="GO:0006260">
    <property type="term" value="P:DNA replication"/>
    <property type="evidence" value="ECO:0007669"/>
    <property type="project" value="UniProtKB-KW"/>
</dbReference>
<evidence type="ECO:0000256" key="7">
    <source>
        <dbReference type="ARBA" id="ARBA00023015"/>
    </source>
</evidence>
<evidence type="ECO:0000256" key="1">
    <source>
        <dbReference type="ARBA" id="ARBA00007484"/>
    </source>
</evidence>
<accession>A0A3E4LK73</accession>
<name>A0A3E4LK73_9FIRM</name>
<dbReference type="InterPro" id="IPR006200">
    <property type="entry name" value="LexA"/>
</dbReference>
<dbReference type="Gene3D" id="1.10.10.10">
    <property type="entry name" value="Winged helix-like DNA-binding domain superfamily/Winged helix DNA-binding domain"/>
    <property type="match status" value="1"/>
</dbReference>
<dbReference type="Pfam" id="PF00717">
    <property type="entry name" value="Peptidase_S24"/>
    <property type="match status" value="1"/>
</dbReference>
<dbReference type="InterPro" id="IPR036286">
    <property type="entry name" value="LexA/Signal_pep-like_sf"/>
</dbReference>
<evidence type="ECO:0000256" key="3">
    <source>
        <dbReference type="ARBA" id="ARBA00022705"/>
    </source>
</evidence>
<dbReference type="PANTHER" id="PTHR33516:SF2">
    <property type="entry name" value="LEXA REPRESSOR-RELATED"/>
    <property type="match status" value="1"/>
</dbReference>
<evidence type="ECO:0000256" key="9">
    <source>
        <dbReference type="ARBA" id="ARBA00023163"/>
    </source>
</evidence>
<dbReference type="SUPFAM" id="SSF46785">
    <property type="entry name" value="Winged helix' DNA-binding domain"/>
    <property type="match status" value="1"/>
</dbReference>
<evidence type="ECO:0000256" key="12">
    <source>
        <dbReference type="RuleBase" id="RU003991"/>
    </source>
</evidence>
<dbReference type="InterPro" id="IPR006197">
    <property type="entry name" value="Peptidase_S24_LexA"/>
</dbReference>
<comment type="similarity">
    <text evidence="1 12">Belongs to the peptidase S24 family.</text>
</comment>
<evidence type="ECO:0000256" key="11">
    <source>
        <dbReference type="ARBA" id="ARBA00023236"/>
    </source>
</evidence>
<evidence type="ECO:0000313" key="14">
    <source>
        <dbReference type="Proteomes" id="UP000260793"/>
    </source>
</evidence>
<keyword evidence="7" id="KW-0805">Transcription regulation</keyword>
<evidence type="ECO:0000256" key="2">
    <source>
        <dbReference type="ARBA" id="ARBA00022491"/>
    </source>
</evidence>
<dbReference type="PRINTS" id="PR00726">
    <property type="entry name" value="LEXASERPTASE"/>
</dbReference>
<dbReference type="InterPro" id="IPR050077">
    <property type="entry name" value="LexA_repressor"/>
</dbReference>
<dbReference type="EMBL" id="QSQN01000032">
    <property type="protein sequence ID" value="RGK37919.1"/>
    <property type="molecule type" value="Genomic_DNA"/>
</dbReference>
<evidence type="ECO:0000256" key="10">
    <source>
        <dbReference type="ARBA" id="ARBA00023204"/>
    </source>
</evidence>
<dbReference type="GO" id="GO:0006281">
    <property type="term" value="P:DNA repair"/>
    <property type="evidence" value="ECO:0007669"/>
    <property type="project" value="UniProtKB-KW"/>
</dbReference>
<proteinExistence type="inferred from homology"/>
<keyword evidence="5 12" id="KW-0378">Hydrolase</keyword>
<keyword evidence="9" id="KW-0804">Transcription</keyword>
<keyword evidence="8" id="KW-0238">DNA-binding</keyword>